<feature type="active site" description="Nucleophile" evidence="7 9">
    <location>
        <position position="16"/>
    </location>
</feature>
<gene>
    <name evidence="7" type="primary">purF</name>
    <name evidence="13" type="ORF">FIL88_07995</name>
</gene>
<evidence type="ECO:0000256" key="5">
    <source>
        <dbReference type="ARBA" id="ARBA00022755"/>
    </source>
</evidence>
<dbReference type="InterPro" id="IPR017932">
    <property type="entry name" value="GATase_2_dom"/>
</dbReference>
<keyword evidence="7 10" id="KW-0460">Magnesium</keyword>
<dbReference type="GO" id="GO:0004044">
    <property type="term" value="F:amidophosphoribosyltransferase activity"/>
    <property type="evidence" value="ECO:0007669"/>
    <property type="project" value="UniProtKB-UniRule"/>
</dbReference>
<protein>
    <recommendedName>
        <fullName evidence="7">Amidophosphoribosyltransferase</fullName>
        <shortName evidence="7">ATase</shortName>
        <ecNumber evidence="7">2.4.2.14</ecNumber>
    </recommendedName>
    <alternativeName>
        <fullName evidence="7">Glutamine phosphoribosylpyrophosphate amidotransferase</fullName>
        <shortName evidence="7">GPATase</shortName>
    </alternativeName>
</protein>
<evidence type="ECO:0000256" key="2">
    <source>
        <dbReference type="ARBA" id="ARBA00010138"/>
    </source>
</evidence>
<dbReference type="HAMAP" id="MF_01931">
    <property type="entry name" value="PurF"/>
    <property type="match status" value="1"/>
</dbReference>
<feature type="binding site" evidence="7 10">
    <location>
        <position position="363"/>
    </location>
    <ligand>
        <name>Mg(2+)</name>
        <dbReference type="ChEBI" id="CHEBI:18420"/>
    </ligand>
</feature>
<dbReference type="PANTHER" id="PTHR11907">
    <property type="entry name" value="AMIDOPHOSPHORIBOSYLTRANSFERASE"/>
    <property type="match status" value="1"/>
</dbReference>
<dbReference type="InterPro" id="IPR000836">
    <property type="entry name" value="PRTase_dom"/>
</dbReference>
<dbReference type="EC" id="2.4.2.14" evidence="7"/>
<comment type="similarity">
    <text evidence="2 7 8">In the C-terminal section; belongs to the purine/pyrimidine phosphoribosyltransferase family.</text>
</comment>
<dbReference type="GO" id="GO:0009113">
    <property type="term" value="P:purine nucleobase biosynthetic process"/>
    <property type="evidence" value="ECO:0007669"/>
    <property type="project" value="UniProtKB-UniRule"/>
</dbReference>
<feature type="binding site" evidence="7 10">
    <location>
        <position position="301"/>
    </location>
    <ligand>
        <name>Mg(2+)</name>
        <dbReference type="ChEBI" id="CHEBI:18420"/>
    </ligand>
</feature>
<evidence type="ECO:0000256" key="7">
    <source>
        <dbReference type="HAMAP-Rule" id="MF_01931"/>
    </source>
</evidence>
<evidence type="ECO:0000256" key="10">
    <source>
        <dbReference type="PIRSR" id="PIRSR000485-2"/>
    </source>
</evidence>
<dbReference type="SUPFAM" id="SSF56235">
    <property type="entry name" value="N-terminal nucleophile aminohydrolases (Ntn hydrolases)"/>
    <property type="match status" value="1"/>
</dbReference>
<evidence type="ECO:0000313" key="13">
    <source>
        <dbReference type="EMBL" id="TQV69599.1"/>
    </source>
</evidence>
<dbReference type="EMBL" id="VICH01000004">
    <property type="protein sequence ID" value="TQV69599.1"/>
    <property type="molecule type" value="Genomic_DNA"/>
</dbReference>
<keyword evidence="5 7" id="KW-0658">Purine biosynthesis</keyword>
<keyword evidence="3 7" id="KW-0328">Glycosyltransferase</keyword>
<accession>A0A545SXC6</accession>
<keyword evidence="7 11" id="KW-0411">Iron-sulfur</keyword>
<evidence type="ECO:0000256" key="9">
    <source>
        <dbReference type="PIRSR" id="PIRSR000485-1"/>
    </source>
</evidence>
<dbReference type="Pfam" id="PF13537">
    <property type="entry name" value="GATase_7"/>
    <property type="match status" value="1"/>
</dbReference>
<comment type="function">
    <text evidence="7">Catalyzes the formation of phosphoribosylamine from phosphoribosylpyrophosphate (PRPP) and glutamine.</text>
</comment>
<dbReference type="GO" id="GO:0000287">
    <property type="term" value="F:magnesium ion binding"/>
    <property type="evidence" value="ECO:0007669"/>
    <property type="project" value="UniProtKB-UniRule"/>
</dbReference>
<dbReference type="Gene3D" id="3.40.50.2020">
    <property type="match status" value="1"/>
</dbReference>
<dbReference type="UniPathway" id="UPA00074">
    <property type="reaction ID" value="UER00124"/>
</dbReference>
<dbReference type="GO" id="GO:0051539">
    <property type="term" value="F:4 iron, 4 sulfur cluster binding"/>
    <property type="evidence" value="ECO:0007669"/>
    <property type="project" value="UniProtKB-KW"/>
</dbReference>
<proteinExistence type="inferred from homology"/>
<keyword evidence="4 7" id="KW-0808">Transferase</keyword>
<dbReference type="InterPro" id="IPR035584">
    <property type="entry name" value="PurF_N"/>
</dbReference>
<reference evidence="13 14" key="1">
    <citation type="submission" date="2019-06" db="EMBL/GenBank/DDBJ databases">
        <title>A novel species of marine bacteria.</title>
        <authorList>
            <person name="Wang Y."/>
        </authorList>
    </citation>
    <scope>NUCLEOTIDE SEQUENCE [LARGE SCALE GENOMIC DNA]</scope>
    <source>
        <strain evidence="13 14">MA1-10</strain>
    </source>
</reference>
<dbReference type="Proteomes" id="UP000315816">
    <property type="component" value="Unassembled WGS sequence"/>
</dbReference>
<feature type="binding site" evidence="7 10">
    <location>
        <position position="364"/>
    </location>
    <ligand>
        <name>Mg(2+)</name>
        <dbReference type="ChEBI" id="CHEBI:18420"/>
    </ligand>
</feature>
<dbReference type="Gene3D" id="3.60.20.10">
    <property type="entry name" value="Glutamine Phosphoribosylpyrophosphate, subunit 1, domain 1"/>
    <property type="match status" value="1"/>
</dbReference>
<dbReference type="OrthoDB" id="9801213at2"/>
<dbReference type="AlphaFoldDB" id="A0A545SXC6"/>
<dbReference type="GO" id="GO:0006189">
    <property type="term" value="P:'de novo' IMP biosynthetic process"/>
    <property type="evidence" value="ECO:0007669"/>
    <property type="project" value="UniProtKB-UniRule"/>
</dbReference>
<comment type="cofactor">
    <cofactor evidence="7 11">
        <name>[4Fe-4S] cluster</name>
        <dbReference type="ChEBI" id="CHEBI:49883"/>
    </cofactor>
    <text evidence="7 11">Binds 1 [4Fe-4S] cluster per subunit.</text>
</comment>
<organism evidence="13 14">
    <name type="scientific">Aliiroseovarius halocynthiae</name>
    <dbReference type="NCBI Taxonomy" id="985055"/>
    <lineage>
        <taxon>Bacteria</taxon>
        <taxon>Pseudomonadati</taxon>
        <taxon>Pseudomonadota</taxon>
        <taxon>Alphaproteobacteria</taxon>
        <taxon>Rhodobacterales</taxon>
        <taxon>Paracoccaceae</taxon>
        <taxon>Aliiroseovarius</taxon>
    </lineage>
</organism>
<dbReference type="InterPro" id="IPR005854">
    <property type="entry name" value="PurF"/>
</dbReference>
<dbReference type="PROSITE" id="PS51278">
    <property type="entry name" value="GATASE_TYPE_2"/>
    <property type="match status" value="1"/>
</dbReference>
<keyword evidence="7 10" id="KW-0479">Metal-binding</keyword>
<comment type="cofactor">
    <cofactor evidence="7 10">
        <name>Mg(2+)</name>
        <dbReference type="ChEBI" id="CHEBI:18420"/>
    </cofactor>
    <text evidence="7 10">Binds 1 Mg(2+) ion per subunit.</text>
</comment>
<dbReference type="RefSeq" id="WP_142853502.1">
    <property type="nucleotide sequence ID" value="NZ_FXWW01000001.1"/>
</dbReference>
<dbReference type="CDD" id="cd00715">
    <property type="entry name" value="GPATase_N"/>
    <property type="match status" value="1"/>
</dbReference>
<dbReference type="PIRSF" id="PIRSF000485">
    <property type="entry name" value="Amd_phspho_trans"/>
    <property type="match status" value="1"/>
</dbReference>
<evidence type="ECO:0000256" key="1">
    <source>
        <dbReference type="ARBA" id="ARBA00005209"/>
    </source>
</evidence>
<dbReference type="InterPro" id="IPR029057">
    <property type="entry name" value="PRTase-like"/>
</dbReference>
<feature type="binding site" evidence="7 11">
    <location>
        <position position="254"/>
    </location>
    <ligand>
        <name>[4Fe-4S] cluster</name>
        <dbReference type="ChEBI" id="CHEBI:49883"/>
    </ligand>
</feature>
<dbReference type="CDD" id="cd06223">
    <property type="entry name" value="PRTases_typeI"/>
    <property type="match status" value="1"/>
</dbReference>
<evidence type="ECO:0000259" key="12">
    <source>
        <dbReference type="PROSITE" id="PS51278"/>
    </source>
</evidence>
<sequence>MPFAHPFDDDKLKEECGVFGVIGLKDAANFVALGLHALQHRGQEAGGIVCHDPDEGFNSARRFGYVRDNFTKASVMETLPGPLAIGHVRYSTAGSKGAVIRDVQPFFGEFSMGGAAIAHNGNITNADALRRELIERGSIFQSSSDSECIIHLMARSLQRNIPERMEDALRRVEGAFSVVAMTRTKLMGVRDPHGVRPLVLGKLGEGWVLSSETCALDIIGADFIREIEPGEMVVITDQGVDSSFPFRPQPSKFCIFEHVYFSRPDSIYGGRSVYETRRQIGVELARETAVEADLVCPIPDSGVPSAIGYSQESGIPYALGIIRNQYMGRTFIEPTEQIRNMGVRLKLNVNRALIRGKRVILVDDSVVRGTTTRKIKDMLLDAGAKEVHFRIASPPTAWPCFYGVDTPNRDKLLAAQMTEDEMCEHLKVDSLKFISLDGLYRAVGEAEGRKKDCPQYCDACFSGEYPVTPADQIEKGFELKAAE</sequence>
<keyword evidence="7 11" id="KW-0408">Iron</keyword>
<keyword evidence="7" id="KW-0004">4Fe-4S</keyword>
<evidence type="ECO:0000256" key="6">
    <source>
        <dbReference type="ARBA" id="ARBA00022962"/>
    </source>
</evidence>
<feature type="binding site" evidence="7 11">
    <location>
        <position position="400"/>
    </location>
    <ligand>
        <name>[4Fe-4S] cluster</name>
        <dbReference type="ChEBI" id="CHEBI:49883"/>
    </ligand>
</feature>
<evidence type="ECO:0000256" key="8">
    <source>
        <dbReference type="PIRNR" id="PIRNR000485"/>
    </source>
</evidence>
<comment type="catalytic activity">
    <reaction evidence="7 8">
        <text>5-phospho-beta-D-ribosylamine + L-glutamate + diphosphate = 5-phospho-alpha-D-ribose 1-diphosphate + L-glutamine + H2O</text>
        <dbReference type="Rhea" id="RHEA:14905"/>
        <dbReference type="ChEBI" id="CHEBI:15377"/>
        <dbReference type="ChEBI" id="CHEBI:29985"/>
        <dbReference type="ChEBI" id="CHEBI:33019"/>
        <dbReference type="ChEBI" id="CHEBI:58017"/>
        <dbReference type="ChEBI" id="CHEBI:58359"/>
        <dbReference type="ChEBI" id="CHEBI:58681"/>
        <dbReference type="EC" id="2.4.2.14"/>
    </reaction>
</comment>
<dbReference type="NCBIfam" id="TIGR01134">
    <property type="entry name" value="purF"/>
    <property type="match status" value="1"/>
</dbReference>
<evidence type="ECO:0000256" key="3">
    <source>
        <dbReference type="ARBA" id="ARBA00022676"/>
    </source>
</evidence>
<keyword evidence="6 7" id="KW-0315">Glutamine amidotransferase</keyword>
<feature type="domain" description="Glutamine amidotransferase type-2" evidence="12">
    <location>
        <begin position="16"/>
        <end position="238"/>
    </location>
</feature>
<dbReference type="Pfam" id="PF00156">
    <property type="entry name" value="Pribosyltran"/>
    <property type="match status" value="1"/>
</dbReference>
<feature type="binding site" evidence="7 11">
    <location>
        <position position="460"/>
    </location>
    <ligand>
        <name>[4Fe-4S] cluster</name>
        <dbReference type="ChEBI" id="CHEBI:49883"/>
    </ligand>
</feature>
<comment type="caution">
    <text evidence="13">The sequence shown here is derived from an EMBL/GenBank/DDBJ whole genome shotgun (WGS) entry which is preliminary data.</text>
</comment>
<dbReference type="InterPro" id="IPR029055">
    <property type="entry name" value="Ntn_hydrolases_N"/>
</dbReference>
<dbReference type="SUPFAM" id="SSF53271">
    <property type="entry name" value="PRTase-like"/>
    <property type="match status" value="1"/>
</dbReference>
<evidence type="ECO:0000256" key="11">
    <source>
        <dbReference type="PIRSR" id="PIRSR000485-3"/>
    </source>
</evidence>
<comment type="pathway">
    <text evidence="1 7 8">Purine metabolism; IMP biosynthesis via de novo pathway; N(1)-(5-phospho-D-ribosyl)glycinamide from 5-phospho-alpha-D-ribose 1-diphosphate: step 1/2.</text>
</comment>
<evidence type="ECO:0000313" key="14">
    <source>
        <dbReference type="Proteomes" id="UP000315816"/>
    </source>
</evidence>
<keyword evidence="14" id="KW-1185">Reference proteome</keyword>
<feature type="binding site" evidence="7 11">
    <location>
        <position position="457"/>
    </location>
    <ligand>
        <name>[4Fe-4S] cluster</name>
        <dbReference type="ChEBI" id="CHEBI:49883"/>
    </ligand>
</feature>
<evidence type="ECO:0000256" key="4">
    <source>
        <dbReference type="ARBA" id="ARBA00022679"/>
    </source>
</evidence>
<name>A0A545SXC6_9RHOB</name>